<proteinExistence type="predicted"/>
<dbReference type="EMBL" id="FOZV01000001">
    <property type="protein sequence ID" value="SFS32911.1"/>
    <property type="molecule type" value="Genomic_DNA"/>
</dbReference>
<name>A0A1I6NYC1_9CAUL</name>
<dbReference type="STRING" id="871741.SAMN05192570_0649"/>
<feature type="transmembrane region" description="Helical" evidence="1">
    <location>
        <begin position="81"/>
        <end position="98"/>
    </location>
</feature>
<accession>A0A1I6NYC1</accession>
<dbReference type="OrthoDB" id="7204599at2"/>
<keyword evidence="3" id="KW-1185">Reference proteome</keyword>
<evidence type="ECO:0000313" key="2">
    <source>
        <dbReference type="EMBL" id="SFS32911.1"/>
    </source>
</evidence>
<dbReference type="AlphaFoldDB" id="A0A1I6NYC1"/>
<evidence type="ECO:0000313" key="3">
    <source>
        <dbReference type="Proteomes" id="UP000198788"/>
    </source>
</evidence>
<sequence length="161" mass="16728">MKLLRFVVVTAVLAYAGWLAWPWIAPLLGTGAPADAEAMRSSAEAGAPLFGVVPWWTLLVAAIALYVVAALMLGSGSSKAAVAYFLGFLADAALRLAIDGRAPADLFTAPEATVASAAGETAGLPLDPLWLTIGGLLVLGLLVIVAGRRIRRKRLPGQFAY</sequence>
<feature type="transmembrane region" description="Helical" evidence="1">
    <location>
        <begin position="129"/>
        <end position="147"/>
    </location>
</feature>
<evidence type="ECO:0000256" key="1">
    <source>
        <dbReference type="SAM" id="Phobius"/>
    </source>
</evidence>
<keyword evidence="1" id="KW-0812">Transmembrane</keyword>
<gene>
    <name evidence="2" type="ORF">SAMN05192570_0649</name>
</gene>
<reference evidence="3" key="1">
    <citation type="submission" date="2016-10" db="EMBL/GenBank/DDBJ databases">
        <authorList>
            <person name="Varghese N."/>
            <person name="Submissions S."/>
        </authorList>
    </citation>
    <scope>NUCLEOTIDE SEQUENCE [LARGE SCALE GENOMIC DNA]</scope>
    <source>
        <strain evidence="3">CGMCC 1.10683</strain>
    </source>
</reference>
<dbReference type="RefSeq" id="WP_092306682.1">
    <property type="nucleotide sequence ID" value="NZ_FOZV01000001.1"/>
</dbReference>
<feature type="transmembrane region" description="Helical" evidence="1">
    <location>
        <begin position="53"/>
        <end position="74"/>
    </location>
</feature>
<protein>
    <submittedName>
        <fullName evidence="2">Uncharacterized protein</fullName>
    </submittedName>
</protein>
<dbReference type="Proteomes" id="UP000198788">
    <property type="component" value="Unassembled WGS sequence"/>
</dbReference>
<keyword evidence="1" id="KW-1133">Transmembrane helix</keyword>
<organism evidence="2 3">
    <name type="scientific">Brevundimonas viscosa</name>
    <dbReference type="NCBI Taxonomy" id="871741"/>
    <lineage>
        <taxon>Bacteria</taxon>
        <taxon>Pseudomonadati</taxon>
        <taxon>Pseudomonadota</taxon>
        <taxon>Alphaproteobacteria</taxon>
        <taxon>Caulobacterales</taxon>
        <taxon>Caulobacteraceae</taxon>
        <taxon>Brevundimonas</taxon>
    </lineage>
</organism>
<keyword evidence="1" id="KW-0472">Membrane</keyword>